<feature type="transmembrane region" description="Helical" evidence="7">
    <location>
        <begin position="29"/>
        <end position="49"/>
    </location>
</feature>
<dbReference type="PANTHER" id="PTHR45436">
    <property type="entry name" value="SENSOR HISTIDINE KINASE YKOH"/>
    <property type="match status" value="1"/>
</dbReference>
<dbReference type="Pfam" id="PF00672">
    <property type="entry name" value="HAMP"/>
    <property type="match status" value="1"/>
</dbReference>
<dbReference type="InterPro" id="IPR003660">
    <property type="entry name" value="HAMP_dom"/>
</dbReference>
<dbReference type="EC" id="2.7.13.3" evidence="2"/>
<evidence type="ECO:0000256" key="1">
    <source>
        <dbReference type="ARBA" id="ARBA00000085"/>
    </source>
</evidence>
<name>A0A6J7G6B7_9ZZZZ</name>
<keyword evidence="4" id="KW-0808">Transferase</keyword>
<sequence>MASSTKAPVTITDDGHDDRHINLSLRWKLTFSFVGLFTVIFAFIGWFILDLTANTTQDRLSSELTLHVEGATKTVNGDDFSTLNASVPAVPDAKDETGFGYPTSPLYKSVAADLFTVYNVVKAGTYTWFKDPKDGKLYTSASSGYYRDPQTGYHFKVPLADVTDDTTYSLMTQGLTKTTQQPAYTDAYGSWISTYTPILDKSGKSVGGIGQDYSLDYVAQVQADVRSKVLPALIISYIVLVGLVLLISTNIVRRLKRLTVATSRIADGEYDLNVKSLMRSRLRDEMYTLAESFALMASKVAAREQSLKQEVTRLKVEIDHARRTEAVKEITESEGFADIAAKAAEMRRRMREEPTQS</sequence>
<evidence type="ECO:0000256" key="5">
    <source>
        <dbReference type="ARBA" id="ARBA00022777"/>
    </source>
</evidence>
<dbReference type="EMBL" id="CAFBMC010000041">
    <property type="protein sequence ID" value="CAB4899613.1"/>
    <property type="molecule type" value="Genomic_DNA"/>
</dbReference>
<dbReference type="GO" id="GO:0005886">
    <property type="term" value="C:plasma membrane"/>
    <property type="evidence" value="ECO:0007669"/>
    <property type="project" value="TreeGrafter"/>
</dbReference>
<dbReference type="PANTHER" id="PTHR45436:SF5">
    <property type="entry name" value="SENSOR HISTIDINE KINASE TRCS"/>
    <property type="match status" value="1"/>
</dbReference>
<evidence type="ECO:0000256" key="3">
    <source>
        <dbReference type="ARBA" id="ARBA00022553"/>
    </source>
</evidence>
<keyword evidence="7" id="KW-0812">Transmembrane</keyword>
<dbReference type="GO" id="GO:0004673">
    <property type="term" value="F:protein histidine kinase activity"/>
    <property type="evidence" value="ECO:0007669"/>
    <property type="project" value="UniProtKB-EC"/>
</dbReference>
<evidence type="ECO:0000256" key="2">
    <source>
        <dbReference type="ARBA" id="ARBA00012438"/>
    </source>
</evidence>
<dbReference type="CDD" id="cd06225">
    <property type="entry name" value="HAMP"/>
    <property type="match status" value="1"/>
</dbReference>
<comment type="catalytic activity">
    <reaction evidence="1">
        <text>ATP + protein L-histidine = ADP + protein N-phospho-L-histidine.</text>
        <dbReference type="EC" id="2.7.13.3"/>
    </reaction>
</comment>
<feature type="transmembrane region" description="Helical" evidence="7">
    <location>
        <begin position="229"/>
        <end position="247"/>
    </location>
</feature>
<protein>
    <recommendedName>
        <fullName evidence="2">histidine kinase</fullName>
        <ecNumber evidence="2">2.7.13.3</ecNumber>
    </recommendedName>
</protein>
<reference evidence="9" key="1">
    <citation type="submission" date="2020-05" db="EMBL/GenBank/DDBJ databases">
        <authorList>
            <person name="Chiriac C."/>
            <person name="Salcher M."/>
            <person name="Ghai R."/>
            <person name="Kavagutti S V."/>
        </authorList>
    </citation>
    <scope>NUCLEOTIDE SEQUENCE</scope>
</reference>
<dbReference type="Gene3D" id="6.10.340.10">
    <property type="match status" value="1"/>
</dbReference>
<dbReference type="EMBL" id="CAFBPZ010000037">
    <property type="protein sequence ID" value="CAB5037829.1"/>
    <property type="molecule type" value="Genomic_DNA"/>
</dbReference>
<gene>
    <name evidence="9" type="ORF">UFOPK3495_00886</name>
    <name evidence="10" type="ORF">UFOPK4237_00709</name>
</gene>
<keyword evidence="5" id="KW-0418">Kinase</keyword>
<keyword evidence="6" id="KW-0902">Two-component regulatory system</keyword>
<evidence type="ECO:0000259" key="8">
    <source>
        <dbReference type="PROSITE" id="PS50885"/>
    </source>
</evidence>
<proteinExistence type="predicted"/>
<evidence type="ECO:0000313" key="9">
    <source>
        <dbReference type="EMBL" id="CAB4899613.1"/>
    </source>
</evidence>
<accession>A0A6J7G6B7</accession>
<dbReference type="AlphaFoldDB" id="A0A6J7G6B7"/>
<evidence type="ECO:0000313" key="10">
    <source>
        <dbReference type="EMBL" id="CAB5037829.1"/>
    </source>
</evidence>
<evidence type="ECO:0000256" key="4">
    <source>
        <dbReference type="ARBA" id="ARBA00022679"/>
    </source>
</evidence>
<evidence type="ECO:0000256" key="6">
    <source>
        <dbReference type="ARBA" id="ARBA00023012"/>
    </source>
</evidence>
<organism evidence="9">
    <name type="scientific">freshwater metagenome</name>
    <dbReference type="NCBI Taxonomy" id="449393"/>
    <lineage>
        <taxon>unclassified sequences</taxon>
        <taxon>metagenomes</taxon>
        <taxon>ecological metagenomes</taxon>
    </lineage>
</organism>
<dbReference type="InterPro" id="IPR050428">
    <property type="entry name" value="TCS_sensor_his_kinase"/>
</dbReference>
<evidence type="ECO:0000256" key="7">
    <source>
        <dbReference type="SAM" id="Phobius"/>
    </source>
</evidence>
<dbReference type="SMART" id="SM00304">
    <property type="entry name" value="HAMP"/>
    <property type="match status" value="1"/>
</dbReference>
<dbReference type="GO" id="GO:0000160">
    <property type="term" value="P:phosphorelay signal transduction system"/>
    <property type="evidence" value="ECO:0007669"/>
    <property type="project" value="UniProtKB-KW"/>
</dbReference>
<keyword evidence="7" id="KW-1133">Transmembrane helix</keyword>
<keyword evidence="3" id="KW-0597">Phosphoprotein</keyword>
<feature type="domain" description="HAMP" evidence="8">
    <location>
        <begin position="249"/>
        <end position="305"/>
    </location>
</feature>
<keyword evidence="7" id="KW-0472">Membrane</keyword>
<dbReference type="PROSITE" id="PS50885">
    <property type="entry name" value="HAMP"/>
    <property type="match status" value="1"/>
</dbReference>